<comment type="caution">
    <text evidence="3">The sequence shown here is derived from an EMBL/GenBank/DDBJ whole genome shotgun (WGS) entry which is preliminary data.</text>
</comment>
<protein>
    <recommendedName>
        <fullName evidence="5">ADP-heptose:LPS heptosyltransferase</fullName>
    </recommendedName>
</protein>
<dbReference type="RefSeq" id="WP_231941335.1">
    <property type="nucleotide sequence ID" value="NZ_NBTY01000199.1"/>
</dbReference>
<dbReference type="PANTHER" id="PTHR30160">
    <property type="entry name" value="TETRAACYLDISACCHARIDE 4'-KINASE-RELATED"/>
    <property type="match status" value="1"/>
</dbReference>
<evidence type="ECO:0000256" key="1">
    <source>
        <dbReference type="ARBA" id="ARBA00022676"/>
    </source>
</evidence>
<gene>
    <name evidence="3" type="ORF">PAMC26510_34055</name>
</gene>
<proteinExistence type="predicted"/>
<dbReference type="Pfam" id="PF01075">
    <property type="entry name" value="Glyco_transf_9"/>
    <property type="match status" value="1"/>
</dbReference>
<dbReference type="AlphaFoldDB" id="A0A242M8C0"/>
<dbReference type="GO" id="GO:0005829">
    <property type="term" value="C:cytosol"/>
    <property type="evidence" value="ECO:0007669"/>
    <property type="project" value="TreeGrafter"/>
</dbReference>
<organism evidence="3 4">
    <name type="scientific">Caballeronia sordidicola</name>
    <name type="common">Burkholderia sordidicola</name>
    <dbReference type="NCBI Taxonomy" id="196367"/>
    <lineage>
        <taxon>Bacteria</taxon>
        <taxon>Pseudomonadati</taxon>
        <taxon>Pseudomonadota</taxon>
        <taxon>Betaproteobacteria</taxon>
        <taxon>Burkholderiales</taxon>
        <taxon>Burkholderiaceae</taxon>
        <taxon>Caballeronia</taxon>
    </lineage>
</organism>
<keyword evidence="1" id="KW-0328">Glycosyltransferase</keyword>
<keyword evidence="2" id="KW-0808">Transferase</keyword>
<reference evidence="3 4" key="1">
    <citation type="submission" date="2017-03" db="EMBL/GenBank/DDBJ databases">
        <title>Genome analysis of strain PAMC 26510.</title>
        <authorList>
            <person name="Oh H.-M."/>
            <person name="Yang J.-A."/>
        </authorList>
    </citation>
    <scope>NUCLEOTIDE SEQUENCE [LARGE SCALE GENOMIC DNA]</scope>
    <source>
        <strain evidence="3 4">PAMC 26510</strain>
    </source>
</reference>
<dbReference type="Gene3D" id="3.40.50.2000">
    <property type="entry name" value="Glycogen Phosphorylase B"/>
    <property type="match status" value="1"/>
</dbReference>
<evidence type="ECO:0000313" key="4">
    <source>
        <dbReference type="Proteomes" id="UP000194546"/>
    </source>
</evidence>
<dbReference type="InterPro" id="IPR051199">
    <property type="entry name" value="LPS_LOS_Heptosyltrfase"/>
</dbReference>
<evidence type="ECO:0008006" key="5">
    <source>
        <dbReference type="Google" id="ProtNLM"/>
    </source>
</evidence>
<evidence type="ECO:0000313" key="3">
    <source>
        <dbReference type="EMBL" id="OTP66865.1"/>
    </source>
</evidence>
<sequence>MSNAIGDSLVCMVIVQNLIRNGIDVTVFGAPAHALRAWFPDARILPLPHVSKIKETFAQFEAVFQMQPEQPLPTLTDMHDRVITLHDVEYGNRQGSMAERFMHYCRDELGISGATSHNGMTALKGLVHRRHANRVIIHPEASTGDKRWLPARFMKVASQLKARGLEVVFILAPHERERWRDLRQQGIAAPRIHDLSELAGYVYESGWFIGNDSGIGHLASNLGIPSVSVFRRRNVSEKWRPAWGNVEVVLPWQWVPSAFLKNKWWRHTLTCARVLAGFDRIVRRQTLGVHRVEEVERHESRASVAQLEVETLR</sequence>
<evidence type="ECO:0000256" key="2">
    <source>
        <dbReference type="ARBA" id="ARBA00022679"/>
    </source>
</evidence>
<dbReference type="Proteomes" id="UP000194546">
    <property type="component" value="Unassembled WGS sequence"/>
</dbReference>
<dbReference type="InterPro" id="IPR002201">
    <property type="entry name" value="Glyco_trans_9"/>
</dbReference>
<dbReference type="SUPFAM" id="SSF53756">
    <property type="entry name" value="UDP-Glycosyltransferase/glycogen phosphorylase"/>
    <property type="match status" value="1"/>
</dbReference>
<dbReference type="PANTHER" id="PTHR30160:SF23">
    <property type="match status" value="1"/>
</dbReference>
<dbReference type="EMBL" id="NBTY01000199">
    <property type="protein sequence ID" value="OTP66865.1"/>
    <property type="molecule type" value="Genomic_DNA"/>
</dbReference>
<accession>A0A242M8C0</accession>
<dbReference type="GO" id="GO:0008713">
    <property type="term" value="F:ADP-heptose-lipopolysaccharide heptosyltransferase activity"/>
    <property type="evidence" value="ECO:0007669"/>
    <property type="project" value="TreeGrafter"/>
</dbReference>
<dbReference type="GO" id="GO:0009244">
    <property type="term" value="P:lipopolysaccharide core region biosynthetic process"/>
    <property type="evidence" value="ECO:0007669"/>
    <property type="project" value="TreeGrafter"/>
</dbReference>
<name>A0A242M8C0_CABSO</name>